<dbReference type="GO" id="GO:0070573">
    <property type="term" value="F:metallodipeptidase activity"/>
    <property type="evidence" value="ECO:0007669"/>
    <property type="project" value="InterPro"/>
</dbReference>
<dbReference type="FunCoup" id="R7THQ0">
    <property type="interactions" value="7"/>
</dbReference>
<keyword evidence="1" id="KW-1015">Disulfide bond</keyword>
<keyword evidence="1" id="KW-0325">Glycoprotein</keyword>
<dbReference type="CDD" id="cd01301">
    <property type="entry name" value="rDP_like"/>
    <property type="match status" value="1"/>
</dbReference>
<comment type="subunit">
    <text evidence="1">Homodimer; disulfide-linked.</text>
</comment>
<dbReference type="EnsemblMetazoa" id="CapteT215136">
    <property type="protein sequence ID" value="CapteP215136"/>
    <property type="gene ID" value="CapteG215136"/>
</dbReference>
<comment type="similarity">
    <text evidence="1">Belongs to the metallo-dependent hydrolases superfamily. Peptidase M19 family.</text>
</comment>
<keyword evidence="1" id="KW-0645">Protease</keyword>
<comment type="subcellular location">
    <subcellularLocation>
        <location evidence="1">Membrane</location>
        <topology evidence="1">Lipid-anchor</topology>
        <topology evidence="1">GPI-anchor</topology>
    </subcellularLocation>
</comment>
<dbReference type="EC" id="3.4.13.19" evidence="1"/>
<feature type="chain" id="PRO_5008452530" description="Dipeptidase" evidence="1">
    <location>
        <begin position="20"/>
        <end position="408"/>
    </location>
</feature>
<keyword evidence="1" id="KW-0224">Dipeptidase</keyword>
<dbReference type="PROSITE" id="PS51365">
    <property type="entry name" value="RENAL_DIPEPTIDASE_2"/>
    <property type="match status" value="1"/>
</dbReference>
<evidence type="ECO:0000313" key="3">
    <source>
        <dbReference type="EnsemblMetazoa" id="CapteP215136"/>
    </source>
</evidence>
<dbReference type="SUPFAM" id="SSF51556">
    <property type="entry name" value="Metallo-dependent hydrolases"/>
    <property type="match status" value="1"/>
</dbReference>
<dbReference type="GO" id="GO:0046872">
    <property type="term" value="F:metal ion binding"/>
    <property type="evidence" value="ECO:0007669"/>
    <property type="project" value="UniProtKB-UniRule"/>
</dbReference>
<dbReference type="PANTHER" id="PTHR10443:SF12">
    <property type="entry name" value="DIPEPTIDASE"/>
    <property type="match status" value="1"/>
</dbReference>
<evidence type="ECO:0000313" key="4">
    <source>
        <dbReference type="Proteomes" id="UP000014760"/>
    </source>
</evidence>
<dbReference type="PANTHER" id="PTHR10443">
    <property type="entry name" value="MICROSOMAL DIPEPTIDASE"/>
    <property type="match status" value="1"/>
</dbReference>
<dbReference type="Gene3D" id="3.20.20.140">
    <property type="entry name" value="Metal-dependent hydrolases"/>
    <property type="match status" value="1"/>
</dbReference>
<comment type="cofactor">
    <cofactor evidence="1">
        <name>Zn(2+)</name>
        <dbReference type="ChEBI" id="CHEBI:29105"/>
    </cofactor>
</comment>
<dbReference type="EMBL" id="KB309815">
    <property type="protein sequence ID" value="ELT93254.1"/>
    <property type="molecule type" value="Genomic_DNA"/>
</dbReference>
<evidence type="ECO:0000313" key="2">
    <source>
        <dbReference type="EMBL" id="ELT93254.1"/>
    </source>
</evidence>
<keyword evidence="4" id="KW-1185">Reference proteome</keyword>
<dbReference type="InterPro" id="IPR000180">
    <property type="entry name" value="Dipep_AS"/>
</dbReference>
<dbReference type="HOGENOM" id="CLU_031404_4_2_1"/>
<accession>R7THQ0</accession>
<reference evidence="2 4" key="2">
    <citation type="journal article" date="2013" name="Nature">
        <title>Insights into bilaterian evolution from three spiralian genomes.</title>
        <authorList>
            <person name="Simakov O."/>
            <person name="Marletaz F."/>
            <person name="Cho S.J."/>
            <person name="Edsinger-Gonzales E."/>
            <person name="Havlak P."/>
            <person name="Hellsten U."/>
            <person name="Kuo D.H."/>
            <person name="Larsson T."/>
            <person name="Lv J."/>
            <person name="Arendt D."/>
            <person name="Savage R."/>
            <person name="Osoegawa K."/>
            <person name="de Jong P."/>
            <person name="Grimwood J."/>
            <person name="Chapman J.A."/>
            <person name="Shapiro H."/>
            <person name="Aerts A."/>
            <person name="Otillar R.P."/>
            <person name="Terry A.Y."/>
            <person name="Boore J.L."/>
            <person name="Grigoriev I.V."/>
            <person name="Lindberg D.R."/>
            <person name="Seaver E.C."/>
            <person name="Weisblat D.A."/>
            <person name="Putnam N.H."/>
            <person name="Rokhsar D.S."/>
        </authorList>
    </citation>
    <scope>NUCLEOTIDE SEQUENCE</scope>
    <source>
        <strain evidence="2 4">I ESC-2004</strain>
    </source>
</reference>
<dbReference type="GO" id="GO:0098552">
    <property type="term" value="C:side of membrane"/>
    <property type="evidence" value="ECO:0007669"/>
    <property type="project" value="UniProtKB-KW"/>
</dbReference>
<comment type="catalytic activity">
    <reaction evidence="1">
        <text>an L-aminoacyl-L-amino acid + H2O = 2 an L-alpha-amino acid</text>
        <dbReference type="Rhea" id="RHEA:48940"/>
        <dbReference type="ChEBI" id="CHEBI:15377"/>
        <dbReference type="ChEBI" id="CHEBI:59869"/>
        <dbReference type="ChEBI" id="CHEBI:77460"/>
        <dbReference type="EC" id="3.4.13.19"/>
    </reaction>
</comment>
<proteinExistence type="inferred from homology"/>
<keyword evidence="1" id="KW-0479">Metal-binding</keyword>
<dbReference type="OMA" id="FVKCGPQ"/>
<feature type="signal peptide" evidence="1">
    <location>
        <begin position="1"/>
        <end position="19"/>
    </location>
</feature>
<reference evidence="4" key="1">
    <citation type="submission" date="2012-12" db="EMBL/GenBank/DDBJ databases">
        <authorList>
            <person name="Hellsten U."/>
            <person name="Grimwood J."/>
            <person name="Chapman J.A."/>
            <person name="Shapiro H."/>
            <person name="Aerts A."/>
            <person name="Otillar R.P."/>
            <person name="Terry A.Y."/>
            <person name="Boore J.L."/>
            <person name="Simakov O."/>
            <person name="Marletaz F."/>
            <person name="Cho S.-J."/>
            <person name="Edsinger-Gonzales E."/>
            <person name="Havlak P."/>
            <person name="Kuo D.-H."/>
            <person name="Larsson T."/>
            <person name="Lv J."/>
            <person name="Arendt D."/>
            <person name="Savage R."/>
            <person name="Osoegawa K."/>
            <person name="de Jong P."/>
            <person name="Lindberg D.R."/>
            <person name="Seaver E.C."/>
            <person name="Weisblat D.A."/>
            <person name="Putnam N.H."/>
            <person name="Grigoriev I.V."/>
            <person name="Rokhsar D.S."/>
        </authorList>
    </citation>
    <scope>NUCLEOTIDE SEQUENCE</scope>
    <source>
        <strain evidence="4">I ESC-2004</strain>
    </source>
</reference>
<dbReference type="MEROPS" id="M19.A01"/>
<gene>
    <name evidence="2" type="ORF">CAPTEDRAFT_215136</name>
</gene>
<evidence type="ECO:0000256" key="1">
    <source>
        <dbReference type="RuleBase" id="RU341113"/>
    </source>
</evidence>
<keyword evidence="1" id="KW-0732">Signal</keyword>
<name>R7THQ0_CAPTE</name>
<dbReference type="STRING" id="283909.R7THQ0"/>
<keyword evidence="1" id="KW-0482">Metalloprotease</keyword>
<sequence>MFQTFIVVVILGLIQDGLCFERSYVTGITKEQAITTAKRVLTQYPLVDGHNDLPHQYRSKVQNQMEDVDLTQDVNEQWGYSHTDIPRLREGQLGAQFWAAYISCSKQYSDAVRAGLEQVDVIHRMIDLYPDDFQWVTSADGIEEAFQAGKIGGLIGMEGGHMIDSSASALRMFYDLGVRYLSPTHSCTTPWADNSYEDDKGEDNPLMGLSPWGEDLIVEMNRLGMLVDLSHVAKQTMLDALSVSLAPVIFSHSSVYAICNHNRNIQDDVLYMLQENGGLAMITFVPSFLNCFPTEQEETDIPLLADHIEYVRNLIGVDYVGIGGDYDGTGRLPIGMEDVSKYPALFAELVMRGWSDDDLEKLAGRNLVRVFREVEQVRDNMAAAGEKPLYDWIPEEDLPEDLSCRTSN</sequence>
<reference evidence="3" key="3">
    <citation type="submission" date="2015-06" db="UniProtKB">
        <authorList>
            <consortium name="EnsemblMetazoa"/>
        </authorList>
    </citation>
    <scope>IDENTIFICATION</scope>
</reference>
<dbReference type="InterPro" id="IPR032466">
    <property type="entry name" value="Metal_Hydrolase"/>
</dbReference>
<keyword evidence="1" id="KW-0449">Lipoprotein</keyword>
<keyword evidence="1" id="KW-0472">Membrane</keyword>
<protein>
    <recommendedName>
        <fullName evidence="1">Dipeptidase</fullName>
        <ecNumber evidence="1">3.4.13.19</ecNumber>
    </recommendedName>
</protein>
<dbReference type="Pfam" id="PF01244">
    <property type="entry name" value="Peptidase_M19"/>
    <property type="match status" value="1"/>
</dbReference>
<dbReference type="AlphaFoldDB" id="R7THQ0"/>
<keyword evidence="1" id="KW-0336">GPI-anchor</keyword>
<dbReference type="PROSITE" id="PS00869">
    <property type="entry name" value="RENAL_DIPEPTIDASE_1"/>
    <property type="match status" value="1"/>
</dbReference>
<dbReference type="Proteomes" id="UP000014760">
    <property type="component" value="Unassembled WGS sequence"/>
</dbReference>
<organism evidence="2">
    <name type="scientific">Capitella teleta</name>
    <name type="common">Polychaete worm</name>
    <dbReference type="NCBI Taxonomy" id="283909"/>
    <lineage>
        <taxon>Eukaryota</taxon>
        <taxon>Metazoa</taxon>
        <taxon>Spiralia</taxon>
        <taxon>Lophotrochozoa</taxon>
        <taxon>Annelida</taxon>
        <taxon>Polychaeta</taxon>
        <taxon>Sedentaria</taxon>
        <taxon>Scolecida</taxon>
        <taxon>Capitellidae</taxon>
        <taxon>Capitella</taxon>
    </lineage>
</organism>
<dbReference type="EMBL" id="AMQN01012871">
    <property type="status" value="NOT_ANNOTATED_CDS"/>
    <property type="molecule type" value="Genomic_DNA"/>
</dbReference>
<keyword evidence="1" id="KW-0378">Hydrolase</keyword>
<dbReference type="InterPro" id="IPR008257">
    <property type="entry name" value="Pept_M19"/>
</dbReference>
<dbReference type="GO" id="GO:0006508">
    <property type="term" value="P:proteolysis"/>
    <property type="evidence" value="ECO:0007669"/>
    <property type="project" value="UniProtKB-KW"/>
</dbReference>
<dbReference type="OrthoDB" id="445695at2759"/>
<keyword evidence="1" id="KW-0862">Zinc</keyword>